<dbReference type="InterPro" id="IPR001387">
    <property type="entry name" value="Cro/C1-type_HTH"/>
</dbReference>
<gene>
    <name evidence="2" type="ORF">ABIF63_006053</name>
</gene>
<organism evidence="2 3">
    <name type="scientific">Bradyrhizobium japonicum</name>
    <dbReference type="NCBI Taxonomy" id="375"/>
    <lineage>
        <taxon>Bacteria</taxon>
        <taxon>Pseudomonadati</taxon>
        <taxon>Pseudomonadota</taxon>
        <taxon>Alphaproteobacteria</taxon>
        <taxon>Hyphomicrobiales</taxon>
        <taxon>Nitrobacteraceae</taxon>
        <taxon>Bradyrhizobium</taxon>
    </lineage>
</organism>
<evidence type="ECO:0000313" key="2">
    <source>
        <dbReference type="EMBL" id="MET4721947.1"/>
    </source>
</evidence>
<sequence>MQGFEIVPGMKDSKTPVTEAEKLADRLRRTREAFGLNQADWCRLVGIEPQAWSNYEQGRNRISIDQALKVCAATGVTTDWIYRGLMTSGLPTEVQLNLQRKRR</sequence>
<dbReference type="Proteomes" id="UP001549291">
    <property type="component" value="Unassembled WGS sequence"/>
</dbReference>
<dbReference type="Pfam" id="PF13560">
    <property type="entry name" value="HTH_31"/>
    <property type="match status" value="1"/>
</dbReference>
<proteinExistence type="predicted"/>
<dbReference type="SMART" id="SM00530">
    <property type="entry name" value="HTH_XRE"/>
    <property type="match status" value="1"/>
</dbReference>
<dbReference type="SUPFAM" id="SSF47413">
    <property type="entry name" value="lambda repressor-like DNA-binding domains"/>
    <property type="match status" value="1"/>
</dbReference>
<dbReference type="Gene3D" id="1.10.260.40">
    <property type="entry name" value="lambda repressor-like DNA-binding domains"/>
    <property type="match status" value="1"/>
</dbReference>
<comment type="caution">
    <text evidence="2">The sequence shown here is derived from an EMBL/GenBank/DDBJ whole genome shotgun (WGS) entry which is preliminary data.</text>
</comment>
<evidence type="ECO:0000259" key="1">
    <source>
        <dbReference type="PROSITE" id="PS50943"/>
    </source>
</evidence>
<keyword evidence="3" id="KW-1185">Reference proteome</keyword>
<accession>A0ABV2S070</accession>
<feature type="domain" description="HTH cro/C1-type" evidence="1">
    <location>
        <begin position="27"/>
        <end position="81"/>
    </location>
</feature>
<dbReference type="EMBL" id="JBEPTQ010000002">
    <property type="protein sequence ID" value="MET4721947.1"/>
    <property type="molecule type" value="Genomic_DNA"/>
</dbReference>
<name>A0ABV2S070_BRAJP</name>
<dbReference type="InterPro" id="IPR010982">
    <property type="entry name" value="Lambda_DNA-bd_dom_sf"/>
</dbReference>
<evidence type="ECO:0000313" key="3">
    <source>
        <dbReference type="Proteomes" id="UP001549291"/>
    </source>
</evidence>
<dbReference type="PROSITE" id="PS50943">
    <property type="entry name" value="HTH_CROC1"/>
    <property type="match status" value="1"/>
</dbReference>
<protein>
    <submittedName>
        <fullName evidence="2">Transcriptional regulator with XRE-family HTH domain</fullName>
    </submittedName>
</protein>
<dbReference type="CDD" id="cd00093">
    <property type="entry name" value="HTH_XRE"/>
    <property type="match status" value="1"/>
</dbReference>
<reference evidence="2 3" key="1">
    <citation type="submission" date="2024-06" db="EMBL/GenBank/DDBJ databases">
        <title>Genomic Encyclopedia of Type Strains, Phase V (KMG-V): Genome sequencing to study the core and pangenomes of soil and plant-associated prokaryotes.</title>
        <authorList>
            <person name="Whitman W."/>
        </authorList>
    </citation>
    <scope>NUCLEOTIDE SEQUENCE [LARGE SCALE GENOMIC DNA]</scope>
    <source>
        <strain evidence="2 3">USDA 160</strain>
    </source>
</reference>